<dbReference type="PANTHER" id="PTHR11659:SF0">
    <property type="entry name" value="GLUTAMYL-TRNA(GLN) AMIDOTRANSFERASE SUBUNIT B, MITOCHONDRIAL"/>
    <property type="match status" value="1"/>
</dbReference>
<evidence type="ECO:0000256" key="4">
    <source>
        <dbReference type="ARBA" id="ARBA00022741"/>
    </source>
</evidence>
<comment type="subunit">
    <text evidence="2 10">Heterotrimer of A, B and C subunits.</text>
</comment>
<dbReference type="Proteomes" id="UP000243819">
    <property type="component" value="Unassembled WGS sequence"/>
</dbReference>
<dbReference type="InterPro" id="IPR017959">
    <property type="entry name" value="Asn/Gln-tRNA_amidoTrfase_suB/E"/>
</dbReference>
<dbReference type="GO" id="GO:0050567">
    <property type="term" value="F:glutaminyl-tRNA synthase (glutamine-hydrolyzing) activity"/>
    <property type="evidence" value="ECO:0007669"/>
    <property type="project" value="UniProtKB-UniRule"/>
</dbReference>
<comment type="function">
    <text evidence="7 10">Allows the formation of correctly charged Asn-tRNA(Asn) or Gln-tRNA(Gln) through the transamidation of misacylated Asp-tRNA(Asn) or Glu-tRNA(Gln) in organisms which lack either or both of asparaginyl-tRNA or glutaminyl-tRNA synthetases. The reaction takes place in the presence of glutamine and ATP through an activated phospho-Asp-tRNA(Asn) or phospho-Glu-tRNA(Gln).</text>
</comment>
<dbReference type="InterPro" id="IPR017958">
    <property type="entry name" value="Gln-tRNA_amidoTrfase_suB_CS"/>
</dbReference>
<keyword evidence="12" id="KW-0808">Transferase</keyword>
<evidence type="ECO:0000256" key="9">
    <source>
        <dbReference type="ARBA" id="ARBA00047913"/>
    </source>
</evidence>
<dbReference type="Pfam" id="PF02637">
    <property type="entry name" value="GatB_Yqey"/>
    <property type="match status" value="1"/>
</dbReference>
<dbReference type="SMART" id="SM00845">
    <property type="entry name" value="GatB_Yqey"/>
    <property type="match status" value="1"/>
</dbReference>
<evidence type="ECO:0000256" key="7">
    <source>
        <dbReference type="ARBA" id="ARBA00024799"/>
    </source>
</evidence>
<gene>
    <name evidence="10" type="primary">gatB</name>
    <name evidence="12" type="ORF">SAMN03080614_10244</name>
</gene>
<dbReference type="GO" id="GO:0016740">
    <property type="term" value="F:transferase activity"/>
    <property type="evidence" value="ECO:0007669"/>
    <property type="project" value="UniProtKB-KW"/>
</dbReference>
<evidence type="ECO:0000256" key="1">
    <source>
        <dbReference type="ARBA" id="ARBA00005306"/>
    </source>
</evidence>
<dbReference type="OrthoDB" id="9804078at2"/>
<comment type="similarity">
    <text evidence="1 10">Belongs to the GatB/GatE family. GatB subfamily.</text>
</comment>
<evidence type="ECO:0000256" key="3">
    <source>
        <dbReference type="ARBA" id="ARBA00022598"/>
    </source>
</evidence>
<evidence type="ECO:0000313" key="12">
    <source>
        <dbReference type="EMBL" id="SES95329.1"/>
    </source>
</evidence>
<dbReference type="GO" id="GO:0050566">
    <property type="term" value="F:asparaginyl-tRNA synthase (glutamine-hydrolyzing) activity"/>
    <property type="evidence" value="ECO:0007669"/>
    <property type="project" value="RHEA"/>
</dbReference>
<evidence type="ECO:0000256" key="6">
    <source>
        <dbReference type="ARBA" id="ARBA00022917"/>
    </source>
</evidence>
<name>A0A1I0AM06_9FIRM</name>
<dbReference type="EMBL" id="FOIF01000024">
    <property type="protein sequence ID" value="SES95329.1"/>
    <property type="molecule type" value="Genomic_DNA"/>
</dbReference>
<evidence type="ECO:0000313" key="13">
    <source>
        <dbReference type="Proteomes" id="UP000243819"/>
    </source>
</evidence>
<dbReference type="GO" id="GO:0005524">
    <property type="term" value="F:ATP binding"/>
    <property type="evidence" value="ECO:0007669"/>
    <property type="project" value="UniProtKB-KW"/>
</dbReference>
<dbReference type="RefSeq" id="WP_091350680.1">
    <property type="nucleotide sequence ID" value="NZ_FOIF01000024.1"/>
</dbReference>
<dbReference type="STRING" id="1120990.SAMN03080614_10244"/>
<feature type="domain" description="Asn/Gln amidotransferase" evidence="11">
    <location>
        <begin position="325"/>
        <end position="471"/>
    </location>
</feature>
<keyword evidence="6 10" id="KW-0648">Protein biosynthesis</keyword>
<comment type="catalytic activity">
    <reaction evidence="9 10">
        <text>L-glutamyl-tRNA(Gln) + L-glutamine + ATP + H2O = L-glutaminyl-tRNA(Gln) + L-glutamate + ADP + phosphate + H(+)</text>
        <dbReference type="Rhea" id="RHEA:17521"/>
        <dbReference type="Rhea" id="RHEA-COMP:9681"/>
        <dbReference type="Rhea" id="RHEA-COMP:9684"/>
        <dbReference type="ChEBI" id="CHEBI:15377"/>
        <dbReference type="ChEBI" id="CHEBI:15378"/>
        <dbReference type="ChEBI" id="CHEBI:29985"/>
        <dbReference type="ChEBI" id="CHEBI:30616"/>
        <dbReference type="ChEBI" id="CHEBI:43474"/>
        <dbReference type="ChEBI" id="CHEBI:58359"/>
        <dbReference type="ChEBI" id="CHEBI:78520"/>
        <dbReference type="ChEBI" id="CHEBI:78521"/>
        <dbReference type="ChEBI" id="CHEBI:456216"/>
    </reaction>
</comment>
<evidence type="ECO:0000259" key="11">
    <source>
        <dbReference type="SMART" id="SM00845"/>
    </source>
</evidence>
<protein>
    <recommendedName>
        <fullName evidence="10">Aspartyl/glutamyl-tRNA(Asn/Gln) amidotransferase subunit B</fullName>
        <shortName evidence="10">Asp/Glu-ADT subunit B</shortName>
        <ecNumber evidence="10">6.3.5.-</ecNumber>
    </recommendedName>
</protein>
<comment type="catalytic activity">
    <reaction evidence="8 10">
        <text>L-aspartyl-tRNA(Asn) + L-glutamine + ATP + H2O = L-asparaginyl-tRNA(Asn) + L-glutamate + ADP + phosphate + 2 H(+)</text>
        <dbReference type="Rhea" id="RHEA:14513"/>
        <dbReference type="Rhea" id="RHEA-COMP:9674"/>
        <dbReference type="Rhea" id="RHEA-COMP:9677"/>
        <dbReference type="ChEBI" id="CHEBI:15377"/>
        <dbReference type="ChEBI" id="CHEBI:15378"/>
        <dbReference type="ChEBI" id="CHEBI:29985"/>
        <dbReference type="ChEBI" id="CHEBI:30616"/>
        <dbReference type="ChEBI" id="CHEBI:43474"/>
        <dbReference type="ChEBI" id="CHEBI:58359"/>
        <dbReference type="ChEBI" id="CHEBI:78515"/>
        <dbReference type="ChEBI" id="CHEBI:78516"/>
        <dbReference type="ChEBI" id="CHEBI:456216"/>
    </reaction>
</comment>
<dbReference type="InterPro" id="IPR004413">
    <property type="entry name" value="GatB"/>
</dbReference>
<dbReference type="InterPro" id="IPR014746">
    <property type="entry name" value="Gln_synth/guanido_kin_cat_dom"/>
</dbReference>
<dbReference type="NCBIfam" id="NF004012">
    <property type="entry name" value="PRK05477.1-2"/>
    <property type="match status" value="1"/>
</dbReference>
<dbReference type="PANTHER" id="PTHR11659">
    <property type="entry name" value="GLUTAMYL-TRNA GLN AMIDOTRANSFERASE SUBUNIT B MITOCHONDRIAL AND PROKARYOTIC PET112-RELATED"/>
    <property type="match status" value="1"/>
</dbReference>
<organism evidence="12 13">
    <name type="scientific">Anaerobranca gottschalkii DSM 13577</name>
    <dbReference type="NCBI Taxonomy" id="1120990"/>
    <lineage>
        <taxon>Bacteria</taxon>
        <taxon>Bacillati</taxon>
        <taxon>Bacillota</taxon>
        <taxon>Clostridia</taxon>
        <taxon>Eubacteriales</taxon>
        <taxon>Proteinivoracaceae</taxon>
        <taxon>Anaerobranca</taxon>
    </lineage>
</organism>
<dbReference type="EC" id="6.3.5.-" evidence="10"/>
<accession>A0A1I0AM06</accession>
<keyword evidence="4 10" id="KW-0547">Nucleotide-binding</keyword>
<dbReference type="InterPro" id="IPR003789">
    <property type="entry name" value="Asn/Gln_tRNA_amidoTrase-B-like"/>
</dbReference>
<dbReference type="GO" id="GO:0006412">
    <property type="term" value="P:translation"/>
    <property type="evidence" value="ECO:0007669"/>
    <property type="project" value="UniProtKB-UniRule"/>
</dbReference>
<evidence type="ECO:0000256" key="5">
    <source>
        <dbReference type="ARBA" id="ARBA00022840"/>
    </source>
</evidence>
<dbReference type="NCBIfam" id="NF004014">
    <property type="entry name" value="PRK05477.1-4"/>
    <property type="match status" value="1"/>
</dbReference>
<reference evidence="13" key="1">
    <citation type="submission" date="2016-10" db="EMBL/GenBank/DDBJ databases">
        <authorList>
            <person name="Varghese N."/>
            <person name="Submissions S."/>
        </authorList>
    </citation>
    <scope>NUCLEOTIDE SEQUENCE [LARGE SCALE GENOMIC DNA]</scope>
    <source>
        <strain evidence="13">DSM 13577</strain>
    </source>
</reference>
<dbReference type="InterPro" id="IPR018027">
    <property type="entry name" value="Asn/Gln_amidotransferase"/>
</dbReference>
<dbReference type="GO" id="GO:0070681">
    <property type="term" value="P:glutaminyl-tRNAGln biosynthesis via transamidation"/>
    <property type="evidence" value="ECO:0007669"/>
    <property type="project" value="TreeGrafter"/>
</dbReference>
<keyword evidence="5 10" id="KW-0067">ATP-binding</keyword>
<dbReference type="HAMAP" id="MF_00121">
    <property type="entry name" value="GatB"/>
    <property type="match status" value="1"/>
</dbReference>
<dbReference type="InterPro" id="IPR023168">
    <property type="entry name" value="GatB_Yqey_C_2"/>
</dbReference>
<evidence type="ECO:0000256" key="8">
    <source>
        <dbReference type="ARBA" id="ARBA00047380"/>
    </source>
</evidence>
<evidence type="ECO:0000256" key="10">
    <source>
        <dbReference type="HAMAP-Rule" id="MF_00121"/>
    </source>
</evidence>
<dbReference type="SUPFAM" id="SSF89095">
    <property type="entry name" value="GatB/YqeY motif"/>
    <property type="match status" value="1"/>
</dbReference>
<keyword evidence="13" id="KW-1185">Reference proteome</keyword>
<dbReference type="NCBIfam" id="TIGR00133">
    <property type="entry name" value="gatB"/>
    <property type="match status" value="1"/>
</dbReference>
<sequence length="479" mass="55084">MDYNNYKPAIGLEIHVELATKTKGFCGCLNKFGSHPNTNTCPVCLGLPGALPVLNEQVVELAVKAGLLLNCKIQKRSGFDRKNYFYPDLVKGYQITQYYQPIAINGFLDFKTGGKDKRIKIERIHIEEDTGKALYQREGVLLDFNRSGVPLLEIVTAPDFNNAEEVKDFLETLRLYLLHGEISHCKLEEGNMRIDVNISLATEGTLGVKREIKNLNSFTNVVKGINEELNRQIRNLTLKKEIKRETLKWDEEKNTLVTLREKENPSNYMYFPEYDLPHIVLTEEYIQKIKDRLSKTPVEKERELKKLGLAAEDVEFLIKDKDLLKLFDETVKYFNGAKEIVNIFKGDLTRYLKEQGKKLEDLNLDPQNFASTIEVLNSLQYSNSIKRKILFTYLEEGKELKEILKLLNLKNSPADEEVLEVIKKVIEENPQGIVDYLEGKKKVVGYFMGQIMKENKSFNPQKVEELLLSELNNLNPPVL</sequence>
<dbReference type="InterPro" id="IPR006075">
    <property type="entry name" value="Asn/Gln-tRNA_Trfase_suB/E_cat"/>
</dbReference>
<evidence type="ECO:0000256" key="2">
    <source>
        <dbReference type="ARBA" id="ARBA00011123"/>
    </source>
</evidence>
<dbReference type="PROSITE" id="PS01234">
    <property type="entry name" value="GATB"/>
    <property type="match status" value="1"/>
</dbReference>
<proteinExistence type="inferred from homology"/>
<dbReference type="Gene3D" id="1.10.10.410">
    <property type="match status" value="1"/>
</dbReference>
<dbReference type="AlphaFoldDB" id="A0A1I0AM06"/>
<keyword evidence="3 10" id="KW-0436">Ligase</keyword>
<dbReference type="SUPFAM" id="SSF55931">
    <property type="entry name" value="Glutamine synthetase/guanido kinase"/>
    <property type="match status" value="1"/>
</dbReference>
<dbReference type="Pfam" id="PF02934">
    <property type="entry name" value="GatB_N"/>
    <property type="match status" value="1"/>
</dbReference>